<sequence length="172" mass="19010">MMRRGPSLPLLDELKLHLTPVVRRLPAYTRLLWALYRDPSLSRRQRLWLAVGLGYSISPVDLIPGLIPGLGQLDDLYVVLRALARVMGQLPEEQRRGHLEAAGVEPWALEEDLGRVRAAIRLLVAAGLRGSGRAAVWAVRTTAAYGSAMFRAGGRTLRVVRARLAMPHGRPV</sequence>
<comment type="subcellular location">
    <subcellularLocation>
        <location evidence="1">Endomembrane system</location>
        <topology evidence="1">Multi-pass membrane protein</topology>
    </subcellularLocation>
</comment>
<evidence type="ECO:0000256" key="4">
    <source>
        <dbReference type="ARBA" id="ARBA00023136"/>
    </source>
</evidence>
<protein>
    <recommendedName>
        <fullName evidence="5">DUF1232 domain-containing protein</fullName>
    </recommendedName>
</protein>
<dbReference type="Pfam" id="PF06803">
    <property type="entry name" value="DUF1232"/>
    <property type="match status" value="1"/>
</dbReference>
<reference evidence="7" key="1">
    <citation type="submission" date="2015-07" db="EMBL/GenBank/DDBJ databases">
        <title>Complete genome sequence and phylogenetic analysis of Limnochorda pilosa.</title>
        <authorList>
            <person name="Watanabe M."/>
            <person name="Kojima H."/>
            <person name="Fukui M."/>
        </authorList>
    </citation>
    <scope>NUCLEOTIDE SEQUENCE [LARGE SCALE GENOMIC DNA]</scope>
    <source>
        <strain evidence="7">HC45</strain>
    </source>
</reference>
<dbReference type="AlphaFoldDB" id="A0A0K2SHU1"/>
<dbReference type="STRING" id="1555112.LIP_0562"/>
<evidence type="ECO:0000313" key="6">
    <source>
        <dbReference type="EMBL" id="BAS26419.1"/>
    </source>
</evidence>
<keyword evidence="2" id="KW-0812">Transmembrane</keyword>
<dbReference type="RefSeq" id="WP_068133965.1">
    <property type="nucleotide sequence ID" value="NZ_AP014924.1"/>
</dbReference>
<keyword evidence="4" id="KW-0472">Membrane</keyword>
<evidence type="ECO:0000313" key="7">
    <source>
        <dbReference type="Proteomes" id="UP000065807"/>
    </source>
</evidence>
<keyword evidence="7" id="KW-1185">Reference proteome</keyword>
<evidence type="ECO:0000256" key="1">
    <source>
        <dbReference type="ARBA" id="ARBA00004127"/>
    </source>
</evidence>
<accession>A0A0K2SHU1</accession>
<dbReference type="GO" id="GO:0012505">
    <property type="term" value="C:endomembrane system"/>
    <property type="evidence" value="ECO:0007669"/>
    <property type="project" value="UniProtKB-SubCell"/>
</dbReference>
<dbReference type="Proteomes" id="UP000065807">
    <property type="component" value="Chromosome"/>
</dbReference>
<name>A0A0K2SHU1_LIMPI</name>
<keyword evidence="3" id="KW-1133">Transmembrane helix</keyword>
<evidence type="ECO:0000256" key="3">
    <source>
        <dbReference type="ARBA" id="ARBA00022989"/>
    </source>
</evidence>
<dbReference type="KEGG" id="lpil:LIP_0562"/>
<feature type="domain" description="DUF1232" evidence="5">
    <location>
        <begin position="46"/>
        <end position="80"/>
    </location>
</feature>
<dbReference type="EMBL" id="AP014924">
    <property type="protein sequence ID" value="BAS26419.1"/>
    <property type="molecule type" value="Genomic_DNA"/>
</dbReference>
<dbReference type="InterPro" id="IPR010652">
    <property type="entry name" value="DUF1232"/>
</dbReference>
<evidence type="ECO:0000259" key="5">
    <source>
        <dbReference type="Pfam" id="PF06803"/>
    </source>
</evidence>
<proteinExistence type="predicted"/>
<reference evidence="7" key="2">
    <citation type="journal article" date="2016" name="Int. J. Syst. Evol. Microbiol.">
        <title>Complete genome sequence and cell structure of Limnochorda pilosa, a Gram-negative spore-former within the phylum Firmicutes.</title>
        <authorList>
            <person name="Watanabe M."/>
            <person name="Kojima H."/>
            <person name="Fukui M."/>
        </authorList>
    </citation>
    <scope>NUCLEOTIDE SEQUENCE [LARGE SCALE GENOMIC DNA]</scope>
    <source>
        <strain evidence="7">HC45</strain>
    </source>
</reference>
<organism evidence="6 7">
    <name type="scientific">Limnochorda pilosa</name>
    <dbReference type="NCBI Taxonomy" id="1555112"/>
    <lineage>
        <taxon>Bacteria</taxon>
        <taxon>Bacillati</taxon>
        <taxon>Bacillota</taxon>
        <taxon>Limnochordia</taxon>
        <taxon>Limnochordales</taxon>
        <taxon>Limnochordaceae</taxon>
        <taxon>Limnochorda</taxon>
    </lineage>
</organism>
<gene>
    <name evidence="6" type="ORF">LIP_0562</name>
</gene>
<evidence type="ECO:0000256" key="2">
    <source>
        <dbReference type="ARBA" id="ARBA00022692"/>
    </source>
</evidence>